<feature type="modified residue" description="4-aspartylphosphate" evidence="5">
    <location>
        <position position="53"/>
    </location>
</feature>
<keyword evidence="9" id="KW-1185">Reference proteome</keyword>
<comment type="caution">
    <text evidence="8">The sequence shown here is derived from an EMBL/GenBank/DDBJ whole genome shotgun (WGS) entry which is preliminary data.</text>
</comment>
<feature type="domain" description="HTH luxR-type" evidence="6">
    <location>
        <begin position="154"/>
        <end position="219"/>
    </location>
</feature>
<dbReference type="PROSITE" id="PS50043">
    <property type="entry name" value="HTH_LUXR_2"/>
    <property type="match status" value="1"/>
</dbReference>
<keyword evidence="3" id="KW-0238">DNA-binding</keyword>
<dbReference type="PANTHER" id="PTHR43214:SF40">
    <property type="entry name" value="TRANSCRIPTIONAL REGULATORY PROTEIN LNRK"/>
    <property type="match status" value="1"/>
</dbReference>
<dbReference type="Pfam" id="PF00196">
    <property type="entry name" value="GerE"/>
    <property type="match status" value="1"/>
</dbReference>
<evidence type="ECO:0000313" key="8">
    <source>
        <dbReference type="EMBL" id="MBD0382585.1"/>
    </source>
</evidence>
<dbReference type="InterPro" id="IPR039420">
    <property type="entry name" value="WalR-like"/>
</dbReference>
<sequence>MKILIVDDQRLMREGLAALIGLEPGMEVVGTAVDGRDAYAKALEWRPDVVLMDIRMPGMDGVEGAQLILKHLPDTKILILTTFDDAELIMRALEKGVHGYLLKDMPSEAIVSSIQTVYNGGTVLQSDITAMLLNELKKMSEWNMDNPNLLSTNEPAALGVLTEREKEILALLGQGLNNKEIAGILVITEGTAKNHVSNLIAKLGLRDRTQAALFSVRHQAYNQ</sequence>
<dbReference type="InterPro" id="IPR016032">
    <property type="entry name" value="Sig_transdc_resp-reg_C-effctor"/>
</dbReference>
<evidence type="ECO:0000256" key="1">
    <source>
        <dbReference type="ARBA" id="ARBA00022553"/>
    </source>
</evidence>
<dbReference type="GO" id="GO:0003677">
    <property type="term" value="F:DNA binding"/>
    <property type="evidence" value="ECO:0007669"/>
    <property type="project" value="UniProtKB-KW"/>
</dbReference>
<dbReference type="GO" id="GO:0006355">
    <property type="term" value="P:regulation of DNA-templated transcription"/>
    <property type="evidence" value="ECO:0007669"/>
    <property type="project" value="InterPro"/>
</dbReference>
<dbReference type="SMART" id="SM00448">
    <property type="entry name" value="REC"/>
    <property type="match status" value="1"/>
</dbReference>
<evidence type="ECO:0000259" key="6">
    <source>
        <dbReference type="PROSITE" id="PS50043"/>
    </source>
</evidence>
<dbReference type="EMBL" id="JACVVD010000007">
    <property type="protein sequence ID" value="MBD0382585.1"/>
    <property type="molecule type" value="Genomic_DNA"/>
</dbReference>
<dbReference type="SMART" id="SM00421">
    <property type="entry name" value="HTH_LUXR"/>
    <property type="match status" value="1"/>
</dbReference>
<evidence type="ECO:0000256" key="4">
    <source>
        <dbReference type="ARBA" id="ARBA00023163"/>
    </source>
</evidence>
<dbReference type="Proteomes" id="UP000650466">
    <property type="component" value="Unassembled WGS sequence"/>
</dbReference>
<feature type="domain" description="Response regulatory" evidence="7">
    <location>
        <begin position="2"/>
        <end position="118"/>
    </location>
</feature>
<dbReference type="InterPro" id="IPR058245">
    <property type="entry name" value="NreC/VraR/RcsB-like_REC"/>
</dbReference>
<keyword evidence="4" id="KW-0804">Transcription</keyword>
<keyword evidence="1 5" id="KW-0597">Phosphoprotein</keyword>
<dbReference type="CDD" id="cd06170">
    <property type="entry name" value="LuxR_C_like"/>
    <property type="match status" value="1"/>
</dbReference>
<keyword evidence="2" id="KW-0805">Transcription regulation</keyword>
<dbReference type="AlphaFoldDB" id="A0A926QKG6"/>
<gene>
    <name evidence="8" type="ORF">ICC18_20925</name>
</gene>
<evidence type="ECO:0000256" key="2">
    <source>
        <dbReference type="ARBA" id="ARBA00023015"/>
    </source>
</evidence>
<dbReference type="Gene3D" id="3.40.50.2300">
    <property type="match status" value="1"/>
</dbReference>
<dbReference type="InterPro" id="IPR000792">
    <property type="entry name" value="Tscrpt_reg_LuxR_C"/>
</dbReference>
<dbReference type="SUPFAM" id="SSF52172">
    <property type="entry name" value="CheY-like"/>
    <property type="match status" value="1"/>
</dbReference>
<evidence type="ECO:0000256" key="5">
    <source>
        <dbReference type="PROSITE-ProRule" id="PRU00169"/>
    </source>
</evidence>
<dbReference type="RefSeq" id="WP_188176355.1">
    <property type="nucleotide sequence ID" value="NZ_JACVVD010000007.1"/>
</dbReference>
<evidence type="ECO:0000256" key="3">
    <source>
        <dbReference type="ARBA" id="ARBA00023125"/>
    </source>
</evidence>
<dbReference type="Pfam" id="PF00072">
    <property type="entry name" value="Response_reg"/>
    <property type="match status" value="1"/>
</dbReference>
<evidence type="ECO:0000259" key="7">
    <source>
        <dbReference type="PROSITE" id="PS50110"/>
    </source>
</evidence>
<dbReference type="GO" id="GO:0000160">
    <property type="term" value="P:phosphorelay signal transduction system"/>
    <property type="evidence" value="ECO:0007669"/>
    <property type="project" value="InterPro"/>
</dbReference>
<dbReference type="PRINTS" id="PR00038">
    <property type="entry name" value="HTHLUXR"/>
</dbReference>
<dbReference type="PANTHER" id="PTHR43214">
    <property type="entry name" value="TWO-COMPONENT RESPONSE REGULATOR"/>
    <property type="match status" value="1"/>
</dbReference>
<dbReference type="InterPro" id="IPR001789">
    <property type="entry name" value="Sig_transdc_resp-reg_receiver"/>
</dbReference>
<accession>A0A926QKG6</accession>
<reference evidence="8" key="1">
    <citation type="submission" date="2020-09" db="EMBL/GenBank/DDBJ databases">
        <title>Draft Genome Sequence of Paenibacillus sp. WST5.</title>
        <authorList>
            <person name="Bao Z."/>
        </authorList>
    </citation>
    <scope>NUCLEOTIDE SEQUENCE</scope>
    <source>
        <strain evidence="8">WST5</strain>
    </source>
</reference>
<dbReference type="PROSITE" id="PS50110">
    <property type="entry name" value="RESPONSE_REGULATORY"/>
    <property type="match status" value="1"/>
</dbReference>
<protein>
    <submittedName>
        <fullName evidence="8">Response regulator transcription factor</fullName>
    </submittedName>
</protein>
<name>A0A926QKG6_9BACL</name>
<proteinExistence type="predicted"/>
<organism evidence="8 9">
    <name type="scientific">Paenibacillus sedimenti</name>
    <dbReference type="NCBI Taxonomy" id="2770274"/>
    <lineage>
        <taxon>Bacteria</taxon>
        <taxon>Bacillati</taxon>
        <taxon>Bacillota</taxon>
        <taxon>Bacilli</taxon>
        <taxon>Bacillales</taxon>
        <taxon>Paenibacillaceae</taxon>
        <taxon>Paenibacillus</taxon>
    </lineage>
</organism>
<dbReference type="CDD" id="cd17535">
    <property type="entry name" value="REC_NarL-like"/>
    <property type="match status" value="1"/>
</dbReference>
<dbReference type="InterPro" id="IPR011006">
    <property type="entry name" value="CheY-like_superfamily"/>
</dbReference>
<evidence type="ECO:0000313" key="9">
    <source>
        <dbReference type="Proteomes" id="UP000650466"/>
    </source>
</evidence>
<dbReference type="SUPFAM" id="SSF46894">
    <property type="entry name" value="C-terminal effector domain of the bipartite response regulators"/>
    <property type="match status" value="1"/>
</dbReference>